<dbReference type="SMART" id="SM00597">
    <property type="entry name" value="ZnF_TTF"/>
    <property type="match status" value="1"/>
</dbReference>
<evidence type="ECO:0000313" key="3">
    <source>
        <dbReference type="Proteomes" id="UP000594263"/>
    </source>
</evidence>
<keyword evidence="3" id="KW-1185">Reference proteome</keyword>
<reference evidence="2" key="1">
    <citation type="submission" date="2021-01" db="UniProtKB">
        <authorList>
            <consortium name="EnsemblPlants"/>
        </authorList>
    </citation>
    <scope>IDENTIFICATION</scope>
</reference>
<dbReference type="Gramene" id="Kaladp1221s0002.1.v1.1">
    <property type="protein sequence ID" value="Kaladp1221s0002.1.v1.1"/>
    <property type="gene ID" value="Kaladp1221s0002.v1.1"/>
</dbReference>
<dbReference type="OMA" id="HEDEAMT"/>
<dbReference type="PANTHER" id="PTHR11697:SF230">
    <property type="entry name" value="ZINC FINGER, MYM DOMAIN CONTAINING 1"/>
    <property type="match status" value="1"/>
</dbReference>
<dbReference type="InterPro" id="IPR012337">
    <property type="entry name" value="RNaseH-like_sf"/>
</dbReference>
<dbReference type="AlphaFoldDB" id="A0A7N0VJZ7"/>
<proteinExistence type="predicted"/>
<accession>A0A7N0VJZ7</accession>
<organism evidence="2 3">
    <name type="scientific">Kalanchoe fedtschenkoi</name>
    <name type="common">Lavender scallops</name>
    <name type="synonym">South American air plant</name>
    <dbReference type="NCBI Taxonomy" id="63787"/>
    <lineage>
        <taxon>Eukaryota</taxon>
        <taxon>Viridiplantae</taxon>
        <taxon>Streptophyta</taxon>
        <taxon>Embryophyta</taxon>
        <taxon>Tracheophyta</taxon>
        <taxon>Spermatophyta</taxon>
        <taxon>Magnoliopsida</taxon>
        <taxon>eudicotyledons</taxon>
        <taxon>Gunneridae</taxon>
        <taxon>Pentapetalae</taxon>
        <taxon>Saxifragales</taxon>
        <taxon>Crassulaceae</taxon>
        <taxon>Kalanchoe</taxon>
    </lineage>
</organism>
<dbReference type="EnsemblPlants" id="Kaladp1221s0002.1.v1.1">
    <property type="protein sequence ID" value="Kaladp1221s0002.1.v1.1"/>
    <property type="gene ID" value="Kaladp1221s0002.v1.1"/>
</dbReference>
<feature type="domain" description="TTF-type" evidence="1">
    <location>
        <begin position="92"/>
        <end position="192"/>
    </location>
</feature>
<name>A0A7N0VJZ7_KALFE</name>
<protein>
    <recommendedName>
        <fullName evidence="1">TTF-type domain-containing protein</fullName>
    </recommendedName>
</protein>
<dbReference type="Proteomes" id="UP000594263">
    <property type="component" value="Unplaced"/>
</dbReference>
<dbReference type="PANTHER" id="PTHR11697">
    <property type="entry name" value="GENERAL TRANSCRIPTION FACTOR 2-RELATED ZINC FINGER PROTEIN"/>
    <property type="match status" value="1"/>
</dbReference>
<evidence type="ECO:0000259" key="1">
    <source>
        <dbReference type="SMART" id="SM00597"/>
    </source>
</evidence>
<dbReference type="SUPFAM" id="SSF53098">
    <property type="entry name" value="Ribonuclease H-like"/>
    <property type="match status" value="1"/>
</dbReference>
<evidence type="ECO:0000313" key="2">
    <source>
        <dbReference type="EnsemblPlants" id="Kaladp1221s0002.1.v1.1"/>
    </source>
</evidence>
<dbReference type="InterPro" id="IPR025398">
    <property type="entry name" value="DUF4371"/>
</dbReference>
<dbReference type="InterPro" id="IPR055298">
    <property type="entry name" value="AtLOH3-like"/>
</dbReference>
<dbReference type="Pfam" id="PF14291">
    <property type="entry name" value="DUF4371"/>
    <property type="match status" value="2"/>
</dbReference>
<sequence length="552" mass="64021">MADSSRTIPAPYSAVDNIIFHLFFTIFKHKAEEIYRDYKSFIRLKNLQDPRLRKKISEYNPNIRDEVRRAYILKEPCQTIKHKFTQRDIGGVKRKSNEDWFAKYKDWLEYSIEKDTVVCLCCYLFRPNIEKQRSGESFVGKGFTSWNKQDRLDMHVGGSNKAICDYRTRLLASIDCVRFLLCQGLSFRGHDESESSSNMENFLKQLKFRADHKGYFKCCSQEVVSTIIKDIDGDYFIVLIDESHNISIKEQMAVAVRYVHKRGEIIERTTALSLKGALDSLFTKYNLTISRVRGQGYDEASNMRGAFNGVKTLIMKENNSTFYVHCFAHQLQLTLVAIVKNYDEVASLFYLIGILTGVVGASCKRHDMLRDEQVKIIRKAMEDSELITGKGLNQEINLEKAAYTRCGASSEHRVQAKDLLELKTSVFIVRVILMKNVLGVINELSQALQKKDQDIVNAMDLCGRSRRKAQHITNLHHYRVQWYYSVIDMQILELNNRFDETNTELLLCMSCLSPSDRFTHFDKDKFFEAELKALDKQLDNHIIDMRHEDVNS</sequence>
<dbReference type="InterPro" id="IPR006580">
    <property type="entry name" value="Znf_TTF"/>
</dbReference>